<evidence type="ECO:0000259" key="1">
    <source>
        <dbReference type="Pfam" id="PF25056"/>
    </source>
</evidence>
<proteinExistence type="predicted"/>
<dbReference type="RefSeq" id="WP_254153918.1">
    <property type="nucleotide sequence ID" value="NZ_JAHESD010000023.1"/>
</dbReference>
<dbReference type="Gene3D" id="3.40.970.30">
    <property type="entry name" value="yp_829618.1 like domains"/>
    <property type="match status" value="1"/>
</dbReference>
<gene>
    <name evidence="2" type="ORF">KK060_11735</name>
</gene>
<keyword evidence="3" id="KW-1185">Reference proteome</keyword>
<comment type="caution">
    <text evidence="2">The sequence shown here is derived from an EMBL/GenBank/DDBJ whole genome shotgun (WGS) entry which is preliminary data.</text>
</comment>
<organism evidence="2 3">
    <name type="scientific">Chryseosolibacter indicus</name>
    <dbReference type="NCBI Taxonomy" id="2782351"/>
    <lineage>
        <taxon>Bacteria</taxon>
        <taxon>Pseudomonadati</taxon>
        <taxon>Bacteroidota</taxon>
        <taxon>Cytophagia</taxon>
        <taxon>Cytophagales</taxon>
        <taxon>Chryseotaleaceae</taxon>
        <taxon>Chryseosolibacter</taxon>
    </lineage>
</organism>
<sequence>MITKKTPYITLSKLNASGDIIYAAYAQNLKVDIAVAREIVRQRLDFTQNMKHYFVADLSNIIEVTAEAKEFLQRPDGGLKNIIGAALIGHNPLTELIANVYVKTEKTFPANFFSNKEMAIEWIMSQKQNGNNKD</sequence>
<dbReference type="Proteomes" id="UP000772618">
    <property type="component" value="Unassembled WGS sequence"/>
</dbReference>
<accession>A0ABS5VT16</accession>
<protein>
    <recommendedName>
        <fullName evidence="1">DUF7793 domain-containing protein</fullName>
    </recommendedName>
</protein>
<name>A0ABS5VT16_9BACT</name>
<dbReference type="InterPro" id="IPR056695">
    <property type="entry name" value="DUF7793"/>
</dbReference>
<evidence type="ECO:0000313" key="3">
    <source>
        <dbReference type="Proteomes" id="UP000772618"/>
    </source>
</evidence>
<dbReference type="Pfam" id="PF25056">
    <property type="entry name" value="DUF7793"/>
    <property type="match status" value="1"/>
</dbReference>
<feature type="domain" description="DUF7793" evidence="1">
    <location>
        <begin position="18"/>
        <end position="125"/>
    </location>
</feature>
<evidence type="ECO:0000313" key="2">
    <source>
        <dbReference type="EMBL" id="MBT1703957.1"/>
    </source>
</evidence>
<reference evidence="2 3" key="1">
    <citation type="submission" date="2021-05" db="EMBL/GenBank/DDBJ databases">
        <title>A Polyphasic approach of four new species of the genus Ohtaekwangia: Ohtaekwangia histidinii sp. nov., Ohtaekwangia cretensis sp. nov., Ohtaekwangia indiensis sp. nov., Ohtaekwangia reichenbachii sp. nov. from diverse environment.</title>
        <authorList>
            <person name="Octaviana S."/>
        </authorList>
    </citation>
    <scope>NUCLEOTIDE SEQUENCE [LARGE SCALE GENOMIC DNA]</scope>
    <source>
        <strain evidence="2 3">PWU20</strain>
    </source>
</reference>
<dbReference type="EMBL" id="JAHESD010000023">
    <property type="protein sequence ID" value="MBT1703957.1"/>
    <property type="molecule type" value="Genomic_DNA"/>
</dbReference>